<dbReference type="AlphaFoldDB" id="A0A6A4HE84"/>
<protein>
    <submittedName>
        <fullName evidence="1">Uncharacterized protein</fullName>
    </submittedName>
</protein>
<organism evidence="1 2">
    <name type="scientific">Gymnopus androsaceus JB14</name>
    <dbReference type="NCBI Taxonomy" id="1447944"/>
    <lineage>
        <taxon>Eukaryota</taxon>
        <taxon>Fungi</taxon>
        <taxon>Dikarya</taxon>
        <taxon>Basidiomycota</taxon>
        <taxon>Agaricomycotina</taxon>
        <taxon>Agaricomycetes</taxon>
        <taxon>Agaricomycetidae</taxon>
        <taxon>Agaricales</taxon>
        <taxon>Marasmiineae</taxon>
        <taxon>Omphalotaceae</taxon>
        <taxon>Gymnopus</taxon>
    </lineage>
</organism>
<dbReference type="OrthoDB" id="26387at2759"/>
<name>A0A6A4HE84_9AGAR</name>
<accession>A0A6A4HE84</accession>
<reference evidence="1" key="1">
    <citation type="journal article" date="2019" name="Environ. Microbiol.">
        <title>Fungal ecological strategies reflected in gene transcription - a case study of two litter decomposers.</title>
        <authorList>
            <person name="Barbi F."/>
            <person name="Kohler A."/>
            <person name="Barry K."/>
            <person name="Baskaran P."/>
            <person name="Daum C."/>
            <person name="Fauchery L."/>
            <person name="Ihrmark K."/>
            <person name="Kuo A."/>
            <person name="LaButti K."/>
            <person name="Lipzen A."/>
            <person name="Morin E."/>
            <person name="Grigoriev I.V."/>
            <person name="Henrissat B."/>
            <person name="Lindahl B."/>
            <person name="Martin F."/>
        </authorList>
    </citation>
    <scope>NUCLEOTIDE SEQUENCE</scope>
    <source>
        <strain evidence="1">JB14</strain>
    </source>
</reference>
<evidence type="ECO:0000313" key="1">
    <source>
        <dbReference type="EMBL" id="KAE9396116.1"/>
    </source>
</evidence>
<proteinExistence type="predicted"/>
<keyword evidence="2" id="KW-1185">Reference proteome</keyword>
<dbReference type="EMBL" id="ML769519">
    <property type="protein sequence ID" value="KAE9396116.1"/>
    <property type="molecule type" value="Genomic_DNA"/>
</dbReference>
<evidence type="ECO:0000313" key="2">
    <source>
        <dbReference type="Proteomes" id="UP000799118"/>
    </source>
</evidence>
<dbReference type="Proteomes" id="UP000799118">
    <property type="component" value="Unassembled WGS sequence"/>
</dbReference>
<sequence>MIFLCDLTGRTTEEASDCTFQMGTDVLRLLDAAQSIAQIDLGVAVRRVYDTFKGQVVQLSLIDSWFHAESALESIRLHTLADVPNAWVLTESHRLDHLFLSHSRLWKKPRLSPTSVLTVSRDHKLVCRYIHRVIDAYLLVDSEAGNLLQIFYPPSFHRPSVAPDKVRNYKLIYRLLDIITSFFTTRHREHYLRPLQYNRAPNDLRTCINRS</sequence>
<gene>
    <name evidence="1" type="ORF">BT96DRAFT_1021539</name>
</gene>